<dbReference type="Pfam" id="PF10145">
    <property type="entry name" value="PhageMin_Tail"/>
    <property type="match status" value="1"/>
</dbReference>
<keyword evidence="2" id="KW-1133">Transmembrane helix</keyword>
<organism evidence="4 5">
    <name type="scientific">Trabulsiella odontotermitis</name>
    <dbReference type="NCBI Taxonomy" id="379893"/>
    <lineage>
        <taxon>Bacteria</taxon>
        <taxon>Pseudomonadati</taxon>
        <taxon>Pseudomonadota</taxon>
        <taxon>Gammaproteobacteria</taxon>
        <taxon>Enterobacterales</taxon>
        <taxon>Enterobacteriaceae</taxon>
        <taxon>Trabulsiella</taxon>
    </lineage>
</organism>
<evidence type="ECO:0000313" key="4">
    <source>
        <dbReference type="EMBL" id="KNC95741.1"/>
    </source>
</evidence>
<sequence length="647" mass="69214">MQARLGGMANRARSSFKDIGTGMAGMWGSSHMTKSLLEPAIEYSRAERAVKSLGASQATLKALGDMAIKSSNEFGMGAEHIVQSAYAIQGGMGAALVDGALPRIANAADIMAKATRASNETATTYIASTYGVFQKYADKMGQAKWAEQLAGQTALAVKIYRTSGQQMADAFAVMGSTGAANGQSQASQLAILGNLQSMGLSGSVAGTQYEQFLTSIKGSGKKLGMNFTNSDGSLQDIMTILDKLHKRFGDLSKVKDQNLLKKALGSDVSVKFLLNMMNRLPQLQQEIANFGKVNGLGDAEKMAKDQVIGWDRLSQSITNVKLAISQGLNPALEPLANGMANVIGDVGSALHDFPNLARWIGYTAMSFSTMTAAASGMLMLKGFGKLFGFGTLGKDIGLLKLLFKMFMKFSGIDMVIGIFMRFIKMLKWLRGALIATRMWLIIFRNSMFMARAGAIAMVVWEGVAAAAMWVFGAATAFAAGAMQLLLSPITLIILGLAVLGFGIYYLVTHWDQLKASFMQTQAFQTLMDWAQKMGNVFASVWNSIKQGWNDLLAGIGNGYNWLVAKLNKLPGVSLDSTDLGKPPPSLGPALPGPDLGDMPKGGLKTSINNTKTAQQVDNSKHIDTVNITMPNGMSPGQLQEWQEMQAG</sequence>
<feature type="transmembrane region" description="Helical" evidence="2">
    <location>
        <begin position="485"/>
        <end position="507"/>
    </location>
</feature>
<feature type="domain" description="Phage tail tape measure protein" evidence="3">
    <location>
        <begin position="65"/>
        <end position="265"/>
    </location>
</feature>
<dbReference type="AlphaFoldDB" id="A0A0L0H495"/>
<protein>
    <recommendedName>
        <fullName evidence="3">Phage tail tape measure protein domain-containing protein</fullName>
    </recommendedName>
</protein>
<keyword evidence="2" id="KW-0812">Transmembrane</keyword>
<feature type="transmembrane region" description="Helical" evidence="2">
    <location>
        <begin position="458"/>
        <end position="479"/>
    </location>
</feature>
<gene>
    <name evidence="4" type="ORF">GM31_21745</name>
</gene>
<keyword evidence="5" id="KW-1185">Reference proteome</keyword>
<dbReference type="NCBIfam" id="TIGR01760">
    <property type="entry name" value="tape_meas_TP901"/>
    <property type="match status" value="1"/>
</dbReference>
<accession>A0A0L0H495</accession>
<reference evidence="4 5" key="1">
    <citation type="journal article" date="2015" name="Appl. Environ. Microbiol.">
        <title>The Enterobacterium Trabulsiella odontotermitis Presents Novel Adaptations Related to Its Association with Fungus-Growing Termites.</title>
        <authorList>
            <person name="Sapountzis P."/>
            <person name="Gruntjes T."/>
            <person name="Otani S."/>
            <person name="Estevez J."/>
            <person name="da Costa R.R."/>
            <person name="Plunkett G.3rd."/>
            <person name="Perna N.T."/>
            <person name="Poulsen M."/>
        </authorList>
    </citation>
    <scope>NUCLEOTIDE SEQUENCE [LARGE SCALE GENOMIC DNA]</scope>
    <source>
        <strain evidence="4 5">12</strain>
    </source>
</reference>
<proteinExistence type="predicted"/>
<feature type="region of interest" description="Disordered" evidence="1">
    <location>
        <begin position="575"/>
        <end position="602"/>
    </location>
</feature>
<feature type="compositionally biased region" description="Low complexity" evidence="1">
    <location>
        <begin position="587"/>
        <end position="598"/>
    </location>
</feature>
<evidence type="ECO:0000256" key="1">
    <source>
        <dbReference type="SAM" id="MobiDB-lite"/>
    </source>
</evidence>
<keyword evidence="2" id="KW-0472">Membrane</keyword>
<evidence type="ECO:0000256" key="2">
    <source>
        <dbReference type="SAM" id="Phobius"/>
    </source>
</evidence>
<dbReference type="InterPro" id="IPR010090">
    <property type="entry name" value="Phage_tape_meas"/>
</dbReference>
<evidence type="ECO:0000259" key="3">
    <source>
        <dbReference type="Pfam" id="PF10145"/>
    </source>
</evidence>
<evidence type="ECO:0000313" key="5">
    <source>
        <dbReference type="Proteomes" id="UP000037393"/>
    </source>
</evidence>
<dbReference type="Proteomes" id="UP000037393">
    <property type="component" value="Unassembled WGS sequence"/>
</dbReference>
<feature type="transmembrane region" description="Helical" evidence="2">
    <location>
        <begin position="401"/>
        <end position="422"/>
    </location>
</feature>
<dbReference type="PATRIC" id="fig|379893.4.peg.4407"/>
<name>A0A0L0H495_9ENTR</name>
<comment type="caution">
    <text evidence="4">The sequence shown here is derived from an EMBL/GenBank/DDBJ whole genome shotgun (WGS) entry which is preliminary data.</text>
</comment>
<dbReference type="EMBL" id="JNGI01000007">
    <property type="protein sequence ID" value="KNC95741.1"/>
    <property type="molecule type" value="Genomic_DNA"/>
</dbReference>